<gene>
    <name evidence="4" type="ORF">ENS82_04340</name>
</gene>
<dbReference type="Pfam" id="PF00583">
    <property type="entry name" value="Acetyltransf_1"/>
    <property type="match status" value="1"/>
</dbReference>
<reference evidence="4" key="1">
    <citation type="journal article" date="2020" name="mSystems">
        <title>Genome- and Community-Level Interaction Insights into Carbon Utilization and Element Cycling Functions of Hydrothermarchaeota in Hydrothermal Sediment.</title>
        <authorList>
            <person name="Zhou Z."/>
            <person name="Liu Y."/>
            <person name="Xu W."/>
            <person name="Pan J."/>
            <person name="Luo Z.H."/>
            <person name="Li M."/>
        </authorList>
    </citation>
    <scope>NUCLEOTIDE SEQUENCE [LARGE SCALE GENOMIC DNA]</scope>
    <source>
        <strain evidence="4">SpSt-524</strain>
    </source>
</reference>
<evidence type="ECO:0000313" key="4">
    <source>
        <dbReference type="EMBL" id="HFG19937.1"/>
    </source>
</evidence>
<dbReference type="Gene3D" id="3.40.630.30">
    <property type="match status" value="1"/>
</dbReference>
<keyword evidence="1 4" id="KW-0808">Transferase</keyword>
<dbReference type="InterPro" id="IPR000182">
    <property type="entry name" value="GNAT_dom"/>
</dbReference>
<accession>A0A7C3HA92</accession>
<dbReference type="PANTHER" id="PTHR43877:SF2">
    <property type="entry name" value="AMINOALKYLPHOSPHONATE N-ACETYLTRANSFERASE-RELATED"/>
    <property type="match status" value="1"/>
</dbReference>
<dbReference type="AlphaFoldDB" id="A0A7C3HA92"/>
<protein>
    <submittedName>
        <fullName evidence="4">GNAT family N-acetyltransferase</fullName>
    </submittedName>
</protein>
<dbReference type="CDD" id="cd04301">
    <property type="entry name" value="NAT_SF"/>
    <property type="match status" value="1"/>
</dbReference>
<proteinExistence type="predicted"/>
<keyword evidence="2" id="KW-0012">Acyltransferase</keyword>
<evidence type="ECO:0000256" key="2">
    <source>
        <dbReference type="ARBA" id="ARBA00023315"/>
    </source>
</evidence>
<evidence type="ECO:0000256" key="1">
    <source>
        <dbReference type="ARBA" id="ARBA00022679"/>
    </source>
</evidence>
<comment type="caution">
    <text evidence="4">The sequence shown here is derived from an EMBL/GenBank/DDBJ whole genome shotgun (WGS) entry which is preliminary data.</text>
</comment>
<dbReference type="PROSITE" id="PS51186">
    <property type="entry name" value="GNAT"/>
    <property type="match status" value="1"/>
</dbReference>
<dbReference type="EMBL" id="DSWI01000011">
    <property type="protein sequence ID" value="HFG19937.1"/>
    <property type="molecule type" value="Genomic_DNA"/>
</dbReference>
<dbReference type="InterPro" id="IPR016181">
    <property type="entry name" value="Acyl_CoA_acyltransferase"/>
</dbReference>
<name>A0A7C3HA92_MEIRU</name>
<dbReference type="RefSeq" id="WP_409654620.1">
    <property type="nucleotide sequence ID" value="NZ_JBKBUW010000006.1"/>
</dbReference>
<feature type="domain" description="N-acetyltransferase" evidence="3">
    <location>
        <begin position="12"/>
        <end position="160"/>
    </location>
</feature>
<dbReference type="PANTHER" id="PTHR43877">
    <property type="entry name" value="AMINOALKYLPHOSPHONATE N-ACETYLTRANSFERASE-RELATED-RELATED"/>
    <property type="match status" value="1"/>
</dbReference>
<evidence type="ECO:0000259" key="3">
    <source>
        <dbReference type="PROSITE" id="PS51186"/>
    </source>
</evidence>
<organism evidence="4">
    <name type="scientific">Meiothermus ruber</name>
    <dbReference type="NCBI Taxonomy" id="277"/>
    <lineage>
        <taxon>Bacteria</taxon>
        <taxon>Thermotogati</taxon>
        <taxon>Deinococcota</taxon>
        <taxon>Deinococci</taxon>
        <taxon>Thermales</taxon>
        <taxon>Thermaceae</taxon>
        <taxon>Meiothermus</taxon>
    </lineage>
</organism>
<dbReference type="InterPro" id="IPR050832">
    <property type="entry name" value="Bact_Acetyltransf"/>
</dbReference>
<sequence>MSEAFPLPEGHGRVRRARRADVPEIVRLLADDPLGRAREALTDPLPESYYQAFEAIEADPNQFLAVVELEGRIVGTFQLSFIPGMSRQGAWRAQIEAVRIEHSLRNRGLGRAVMLWAIEQARQRGCALVQLTTDKTRRDAHRFYQRLGFISSHEGMKLKL</sequence>
<dbReference type="GO" id="GO:0016747">
    <property type="term" value="F:acyltransferase activity, transferring groups other than amino-acyl groups"/>
    <property type="evidence" value="ECO:0007669"/>
    <property type="project" value="InterPro"/>
</dbReference>
<dbReference type="SUPFAM" id="SSF55729">
    <property type="entry name" value="Acyl-CoA N-acyltransferases (Nat)"/>
    <property type="match status" value="1"/>
</dbReference>